<dbReference type="EMBL" id="JXQG01000011">
    <property type="protein sequence ID" value="KKZ12808.1"/>
    <property type="molecule type" value="Genomic_DNA"/>
</dbReference>
<reference evidence="4 5" key="1">
    <citation type="submission" date="2015-01" db="EMBL/GenBank/DDBJ databases">
        <title>Lifestyle Evolution in Cyanobacterial Symbionts of Sponges.</title>
        <authorList>
            <person name="Burgsdorf I."/>
            <person name="Slaby B.M."/>
            <person name="Handley K.M."/>
            <person name="Haber M."/>
            <person name="Blom J."/>
            <person name="Marshall C.W."/>
            <person name="Gilbert J.A."/>
            <person name="Hentschel U."/>
            <person name="Steindler L."/>
        </authorList>
    </citation>
    <scope>NUCLEOTIDE SEQUENCE [LARGE SCALE GENOMIC DNA]</scope>
    <source>
        <strain evidence="4">SP3</strain>
    </source>
</reference>
<evidence type="ECO:0008006" key="6">
    <source>
        <dbReference type="Google" id="ProtNLM"/>
    </source>
</evidence>
<evidence type="ECO:0000313" key="5">
    <source>
        <dbReference type="Proteomes" id="UP000035067"/>
    </source>
</evidence>
<sequence length="419" mass="45254">MAERFDGLFGWMDEQEAIQVLHSTAANLPNPGLQYVAATRLGAASSPESLNALLAASAWRGHDINERLTRRKALEALGRRPDPRSVARVVEALNSDDAGAVVSAANSLSRLWAAGQTMDPDQLTEALVGALHGPGTQQRAVIQCLTRLELHGARDVVESCINHPDRLLDGAARACLVRQGGPGTLLQPVVSRLQDPEAGQRRIAVIDLGLAAQPEHLAAVVRTPVSMPLRSLTAFSLARRALASGHALESVAALLDELCRDDPRRLRLIGQPEPTENTPAGWIRLLLQRDENCQYGAAAGILQQSRTSQVVILEQLHHHYGSDYGGHYMLMRLVGLGGHHGRSAWLKQGLEQTAPQYRKSRIAAAVAMGELALTDQQDALQALQHSSHGEQLRWASTMALALLQGQAQASLALRAQDLR</sequence>
<evidence type="ECO:0000256" key="2">
    <source>
        <dbReference type="ARBA" id="ARBA00022549"/>
    </source>
</evidence>
<evidence type="ECO:0000256" key="3">
    <source>
        <dbReference type="ARBA" id="ARBA00022738"/>
    </source>
</evidence>
<keyword evidence="3" id="KW-0605">Phycobilisome</keyword>
<proteinExistence type="inferred from homology"/>
<accession>A0A0G2HN11</accession>
<dbReference type="SUPFAM" id="SSF48371">
    <property type="entry name" value="ARM repeat"/>
    <property type="match status" value="1"/>
</dbReference>
<protein>
    <recommendedName>
        <fullName evidence="6">Bilin biosynthesis protein CpeY</fullName>
    </recommendedName>
</protein>
<comment type="similarity">
    <text evidence="1">Belongs to the CpcE/RpcE/PecE family.</text>
</comment>
<dbReference type="PATRIC" id="fig|1604020.3.peg.2305"/>
<dbReference type="AlphaFoldDB" id="A0A0G2HN11"/>
<dbReference type="InterPro" id="IPR004155">
    <property type="entry name" value="PBS_lyase_HEAT"/>
</dbReference>
<dbReference type="InterPro" id="IPR011989">
    <property type="entry name" value="ARM-like"/>
</dbReference>
<dbReference type="SMART" id="SM00567">
    <property type="entry name" value="EZ_HEAT"/>
    <property type="match status" value="3"/>
</dbReference>
<comment type="caution">
    <text evidence="4">The sequence shown here is derived from an EMBL/GenBank/DDBJ whole genome shotgun (WGS) entry which is preliminary data.</text>
</comment>
<dbReference type="Proteomes" id="UP000035067">
    <property type="component" value="Unassembled WGS sequence"/>
</dbReference>
<keyword evidence="2" id="KW-0042">Antenna complex</keyword>
<evidence type="ECO:0000313" key="4">
    <source>
        <dbReference type="EMBL" id="KKZ12808.1"/>
    </source>
</evidence>
<gene>
    <name evidence="4" type="ORF">TE42_02985</name>
</gene>
<evidence type="ECO:0000256" key="1">
    <source>
        <dbReference type="ARBA" id="ARBA00009299"/>
    </source>
</evidence>
<dbReference type="InterPro" id="IPR016024">
    <property type="entry name" value="ARM-type_fold"/>
</dbReference>
<dbReference type="GO" id="GO:0030089">
    <property type="term" value="C:phycobilisome"/>
    <property type="evidence" value="ECO:0007669"/>
    <property type="project" value="UniProtKB-KW"/>
</dbReference>
<name>A0A0G2HN11_9SYNE</name>
<organism evidence="4 5">
    <name type="scientific">Candidatus Synechococcus spongiarum SP3</name>
    <dbReference type="NCBI Taxonomy" id="1604020"/>
    <lineage>
        <taxon>Bacteria</taxon>
        <taxon>Bacillati</taxon>
        <taxon>Cyanobacteriota</taxon>
        <taxon>Cyanophyceae</taxon>
        <taxon>Synechococcales</taxon>
        <taxon>Synechococcaceae</taxon>
        <taxon>Synechococcus</taxon>
    </lineage>
</organism>
<dbReference type="Gene3D" id="1.25.10.10">
    <property type="entry name" value="Leucine-rich Repeat Variant"/>
    <property type="match status" value="1"/>
</dbReference>